<evidence type="ECO:0000313" key="3">
    <source>
        <dbReference type="EMBL" id="PRY54456.1"/>
    </source>
</evidence>
<organism evidence="3 4">
    <name type="scientific">Arcticibacter pallidicorallinus</name>
    <dbReference type="NCBI Taxonomy" id="1259464"/>
    <lineage>
        <taxon>Bacteria</taxon>
        <taxon>Pseudomonadati</taxon>
        <taxon>Bacteroidota</taxon>
        <taxon>Sphingobacteriia</taxon>
        <taxon>Sphingobacteriales</taxon>
        <taxon>Sphingobacteriaceae</taxon>
        <taxon>Arcticibacter</taxon>
    </lineage>
</organism>
<dbReference type="PROSITE" id="PS50213">
    <property type="entry name" value="FAS1"/>
    <property type="match status" value="2"/>
</dbReference>
<dbReference type="EMBL" id="PVTH01000002">
    <property type="protein sequence ID" value="PRY54456.1"/>
    <property type="molecule type" value="Genomic_DNA"/>
</dbReference>
<dbReference type="PROSITE" id="PS51257">
    <property type="entry name" value="PROKAR_LIPOPROTEIN"/>
    <property type="match status" value="1"/>
</dbReference>
<name>A0A2T0U955_9SPHI</name>
<feature type="domain" description="FAS1" evidence="2">
    <location>
        <begin position="38"/>
        <end position="171"/>
    </location>
</feature>
<dbReference type="InterPro" id="IPR000782">
    <property type="entry name" value="FAS1_domain"/>
</dbReference>
<dbReference type="OrthoDB" id="1144324at2"/>
<feature type="chain" id="PRO_5015771195" evidence="1">
    <location>
        <begin position="26"/>
        <end position="318"/>
    </location>
</feature>
<dbReference type="SMART" id="SM00554">
    <property type="entry name" value="FAS1"/>
    <property type="match status" value="2"/>
</dbReference>
<evidence type="ECO:0000256" key="1">
    <source>
        <dbReference type="SAM" id="SignalP"/>
    </source>
</evidence>
<evidence type="ECO:0000259" key="2">
    <source>
        <dbReference type="PROSITE" id="PS50213"/>
    </source>
</evidence>
<protein>
    <submittedName>
        <fullName evidence="3">Putative surface protein with fasciclin (FAS1) repeats</fullName>
    </submittedName>
</protein>
<dbReference type="SUPFAM" id="SSF82153">
    <property type="entry name" value="FAS1 domain"/>
    <property type="match status" value="2"/>
</dbReference>
<reference evidence="3 4" key="1">
    <citation type="submission" date="2018-03" db="EMBL/GenBank/DDBJ databases">
        <title>Genomic Encyclopedia of Type Strains, Phase III (KMG-III): the genomes of soil and plant-associated and newly described type strains.</title>
        <authorList>
            <person name="Whitman W."/>
        </authorList>
    </citation>
    <scope>NUCLEOTIDE SEQUENCE [LARGE SCALE GENOMIC DNA]</scope>
    <source>
        <strain evidence="3 4">CGMCC 1.9313</strain>
    </source>
</reference>
<accession>A0A2T0U955</accession>
<dbReference type="FunFam" id="2.30.180.10:FF:000014">
    <property type="entry name" value="Stabilin 1"/>
    <property type="match status" value="1"/>
</dbReference>
<comment type="caution">
    <text evidence="3">The sequence shown here is derived from an EMBL/GenBank/DDBJ whole genome shotgun (WGS) entry which is preliminary data.</text>
</comment>
<dbReference type="PANTHER" id="PTHR10900:SF77">
    <property type="entry name" value="FI19380P1"/>
    <property type="match status" value="1"/>
</dbReference>
<dbReference type="Pfam" id="PF02469">
    <property type="entry name" value="Fasciclin"/>
    <property type="match status" value="2"/>
</dbReference>
<dbReference type="GO" id="GO:0005615">
    <property type="term" value="C:extracellular space"/>
    <property type="evidence" value="ECO:0007669"/>
    <property type="project" value="TreeGrafter"/>
</dbReference>
<dbReference type="InterPro" id="IPR036378">
    <property type="entry name" value="FAS1_dom_sf"/>
</dbReference>
<sequence length="318" mass="32680">MKSLKFNLLKKSVLMLAVSSTVLFSACSKDDDEEMAANQTITQIVVSNNNFSLLETAVVHAGLADVLSGKGPFTVFAPNNQAFAAAGLDTEAKIKAVPVETLKKILLYHVLGQRVPASGIASAANTPVRTAAELDVFITKNASGVFVNGASVVQADVMASNGIIHVINTVLMPPMGNIVQTAQANPNFSMLVAAVLRASQGSTNVAQVLSGQGPLTVFAPTNQAFMNAGFANVAAIQAADPAVLTSILTYHVVAARVFSSDLTEGAKPATVNGGTVSITLAGGAKVKGNKNTTASVISPANMVTTNGVIHVIDQVLLP</sequence>
<keyword evidence="4" id="KW-1185">Reference proteome</keyword>
<dbReference type="Proteomes" id="UP000238034">
    <property type="component" value="Unassembled WGS sequence"/>
</dbReference>
<keyword evidence="1" id="KW-0732">Signal</keyword>
<evidence type="ECO:0000313" key="4">
    <source>
        <dbReference type="Proteomes" id="UP000238034"/>
    </source>
</evidence>
<dbReference type="PANTHER" id="PTHR10900">
    <property type="entry name" value="PERIOSTIN-RELATED"/>
    <property type="match status" value="1"/>
</dbReference>
<dbReference type="RefSeq" id="WP_106291666.1">
    <property type="nucleotide sequence ID" value="NZ_PVTH01000002.1"/>
</dbReference>
<feature type="domain" description="FAS1" evidence="2">
    <location>
        <begin position="175"/>
        <end position="316"/>
    </location>
</feature>
<feature type="signal peptide" evidence="1">
    <location>
        <begin position="1"/>
        <end position="25"/>
    </location>
</feature>
<dbReference type="Gene3D" id="2.30.180.10">
    <property type="entry name" value="FAS1 domain"/>
    <property type="match status" value="2"/>
</dbReference>
<proteinExistence type="predicted"/>
<dbReference type="FunFam" id="2.30.180.10:FF:000032">
    <property type="entry name" value="Fasciclin domain-containing protein, putative"/>
    <property type="match status" value="1"/>
</dbReference>
<dbReference type="AlphaFoldDB" id="A0A2T0U955"/>
<gene>
    <name evidence="3" type="ORF">B0I27_102222</name>
</gene>
<dbReference type="InterPro" id="IPR050904">
    <property type="entry name" value="Adhesion/Biosynth-related"/>
</dbReference>